<sequence length="388" mass="44510">MKKNKILIFIVIVTAIVAVIRTVSAQNQVKQLKREEYGGGDREYSLVMEKDGRDCEVNLTVNPKIPDEAELNKMFEDIYENILTKIVGGNKSLSEVKENLDFTYNTESGITIQYFLDDYSVINGFGEVNNKSLQSPEKVDISVELRYEDKYKTYKIPVVVLPKQITEEEQINTELSNRINSEDTNSDYVKLPEEIDGKKVIFYEKKKKILPYFFAMFLIIAFLIYYYKIYNPKITKEKRDKLLIADYPELVSKLSLLMGAGMSTYNAFIKITEDYRKTGKTKPAYELLSECLNRISSGITETDAYMEFGKRCNVMCYIKLGNLLAQNISKGTDNIFQLLKEETEKAFEDRKALAKKLGEEAGTKLLLPMTMMLSVVLIIIVIPAFMSF</sequence>
<dbReference type="eggNOG" id="COG2064">
    <property type="taxonomic scope" value="Bacteria"/>
</dbReference>
<keyword evidence="1" id="KW-0472">Membrane</keyword>
<dbReference type="EMBL" id="ABWN01000042">
    <property type="protein sequence ID" value="EFF67393.1"/>
    <property type="molecule type" value="Genomic_DNA"/>
</dbReference>
<reference evidence="2 3" key="1">
    <citation type="submission" date="2010-02" db="EMBL/GenBank/DDBJ databases">
        <authorList>
            <person name="Weinstock G."/>
            <person name="Sodergren E."/>
            <person name="Clifton S."/>
            <person name="Fulton L."/>
            <person name="Fulton B."/>
            <person name="Courtney L."/>
            <person name="Fronick C."/>
            <person name="Harrison M."/>
            <person name="Strong C."/>
            <person name="Farmer C."/>
            <person name="Delahaunty K."/>
            <person name="Markovic C."/>
            <person name="Hall O."/>
            <person name="Minx P."/>
            <person name="Tomlinson C."/>
            <person name="Mitreva M."/>
            <person name="Nelson J."/>
            <person name="Hou S."/>
            <person name="Wollam A."/>
            <person name="Pepin K.H."/>
            <person name="Johnson M."/>
            <person name="Bhonagiri V."/>
            <person name="Zhang X."/>
            <person name="Suruliraj S."/>
            <person name="Warren W."/>
            <person name="Chinwalla A."/>
            <person name="Mardis E.R."/>
            <person name="Wilson R.K."/>
        </authorList>
    </citation>
    <scope>NUCLEOTIDE SEQUENCE [LARGE SCALE GENOMIC DNA]</scope>
    <source>
        <strain evidence="2 3">DSM 2876</strain>
    </source>
</reference>
<feature type="transmembrane region" description="Helical" evidence="1">
    <location>
        <begin position="209"/>
        <end position="227"/>
    </location>
</feature>
<dbReference type="STRING" id="45851.BHV86_01440"/>
<dbReference type="Proteomes" id="UP000006238">
    <property type="component" value="Unassembled WGS sequence"/>
</dbReference>
<dbReference type="RefSeq" id="WP_005604683.1">
    <property type="nucleotide sequence ID" value="NZ_GG663525.1"/>
</dbReference>
<keyword evidence="3" id="KW-1185">Reference proteome</keyword>
<dbReference type="GeneID" id="98917106"/>
<name>D4S324_9FIRM</name>
<protein>
    <submittedName>
        <fullName evidence="2">Bacterial type II secretion system domain protein F</fullName>
    </submittedName>
</protein>
<evidence type="ECO:0000313" key="2">
    <source>
        <dbReference type="EMBL" id="EFF67393.1"/>
    </source>
</evidence>
<dbReference type="AlphaFoldDB" id="D4S324"/>
<comment type="caution">
    <text evidence="2">The sequence shown here is derived from an EMBL/GenBank/DDBJ whole genome shotgun (WGS) entry which is preliminary data.</text>
</comment>
<feature type="transmembrane region" description="Helical" evidence="1">
    <location>
        <begin position="365"/>
        <end position="386"/>
    </location>
</feature>
<keyword evidence="1" id="KW-1133">Transmembrane helix</keyword>
<evidence type="ECO:0000256" key="1">
    <source>
        <dbReference type="SAM" id="Phobius"/>
    </source>
</evidence>
<proteinExistence type="predicted"/>
<gene>
    <name evidence="2" type="ORF">BUTYVIB_02476</name>
</gene>
<organism evidence="2 3">
    <name type="scientific">Eshraghiella crossota DSM 2876</name>
    <dbReference type="NCBI Taxonomy" id="511680"/>
    <lineage>
        <taxon>Bacteria</taxon>
        <taxon>Bacillati</taxon>
        <taxon>Bacillota</taxon>
        <taxon>Clostridia</taxon>
        <taxon>Lachnospirales</taxon>
        <taxon>Lachnospiraceae</taxon>
        <taxon>Eshraghiella</taxon>
    </lineage>
</organism>
<dbReference type="HOGENOM" id="CLU_044047_0_0_9"/>
<accession>D4S324</accession>
<keyword evidence="1" id="KW-0812">Transmembrane</keyword>
<evidence type="ECO:0000313" key="3">
    <source>
        <dbReference type="Proteomes" id="UP000006238"/>
    </source>
</evidence>